<gene>
    <name evidence="1" type="ORF">ENLAB_21880</name>
</gene>
<organism evidence="1 2">
    <name type="scientific">Enterococcus innesii</name>
    <dbReference type="NCBI Taxonomy" id="2839759"/>
    <lineage>
        <taxon>Bacteria</taxon>
        <taxon>Bacillati</taxon>
        <taxon>Bacillota</taxon>
        <taxon>Bacilli</taxon>
        <taxon>Lactobacillales</taxon>
        <taxon>Enterococcaceae</taxon>
        <taxon>Enterococcus</taxon>
    </lineage>
</organism>
<name>A0ABM7XU23_9ENTE</name>
<proteinExistence type="predicted"/>
<reference evidence="1 2" key="1">
    <citation type="submission" date="2022-03" db="EMBL/GenBank/DDBJ databases">
        <title>Complete genome sequence of Enterococcus innesii DB-1.</title>
        <authorList>
            <person name="Fukuda D."/>
            <person name="Nolasco-Hipolito C."/>
        </authorList>
    </citation>
    <scope>NUCLEOTIDE SEQUENCE [LARGE SCALE GENOMIC DNA]</scope>
    <source>
        <strain evidence="1 2">DB-1</strain>
    </source>
</reference>
<protein>
    <recommendedName>
        <fullName evidence="3">DNA-directed RNA polymerase</fullName>
    </recommendedName>
</protein>
<dbReference type="GeneID" id="83458194"/>
<evidence type="ECO:0000313" key="1">
    <source>
        <dbReference type="EMBL" id="BDG68624.1"/>
    </source>
</evidence>
<dbReference type="EMBL" id="AP025635">
    <property type="protein sequence ID" value="BDG68624.1"/>
    <property type="molecule type" value="Genomic_DNA"/>
</dbReference>
<evidence type="ECO:0000313" key="2">
    <source>
        <dbReference type="Proteomes" id="UP000831692"/>
    </source>
</evidence>
<evidence type="ECO:0008006" key="3">
    <source>
        <dbReference type="Google" id="ProtNLM"/>
    </source>
</evidence>
<dbReference type="Proteomes" id="UP000831692">
    <property type="component" value="Chromosome"/>
</dbReference>
<accession>A0ABM7XU23</accession>
<dbReference type="RefSeq" id="WP_016609543.1">
    <property type="nucleotide sequence ID" value="NZ_AP025635.1"/>
</dbReference>
<keyword evidence="2" id="KW-1185">Reference proteome</keyword>
<sequence>MVKWGGFYLTEHTKAIDGERTIERSKPIQKFQMDVNEIAETLNQATLKNKSVAI</sequence>